<proteinExistence type="predicted"/>
<gene>
    <name evidence="1" type="ORF">N7468_008890</name>
</gene>
<reference evidence="1" key="2">
    <citation type="journal article" date="2023" name="IMA Fungus">
        <title>Comparative genomic study of the Penicillium genus elucidates a diverse pangenome and 15 lateral gene transfer events.</title>
        <authorList>
            <person name="Petersen C."/>
            <person name="Sorensen T."/>
            <person name="Nielsen M.R."/>
            <person name="Sondergaard T.E."/>
            <person name="Sorensen J.L."/>
            <person name="Fitzpatrick D.A."/>
            <person name="Frisvad J.C."/>
            <person name="Nielsen K.L."/>
        </authorList>
    </citation>
    <scope>NUCLEOTIDE SEQUENCE</scope>
    <source>
        <strain evidence="1">IBT 19713</strain>
    </source>
</reference>
<name>A0A9W9NGY2_9EURO</name>
<protein>
    <submittedName>
        <fullName evidence="1">Uncharacterized protein</fullName>
    </submittedName>
</protein>
<dbReference type="RefSeq" id="XP_058326516.1">
    <property type="nucleotide sequence ID" value="XM_058478186.1"/>
</dbReference>
<evidence type="ECO:0000313" key="2">
    <source>
        <dbReference type="Proteomes" id="UP001150941"/>
    </source>
</evidence>
<accession>A0A9W9NGY2</accession>
<dbReference type="OrthoDB" id="4365512at2759"/>
<sequence>MLYNGLQKKILSADLSDACDAAFNTTIDCPENLIQLVTYSIQNVGWNTSSLQSLCTPSCRSSLEDLATAVEASCNVPFYVNNVTMTFTEYMDFFQDKYELICLADEETDDFCLDVEASWNITNMVLLDKATWPTYTNKCYYDVSYGDWEWFYFENGTCLEPFDDYFQDATDANGLNQLAAWDYYVDRPPAINDDNYGWTEPLEWDEYPLEMQCSSCFLQKFKHGFESSWGEIWEYVQTYLLAR</sequence>
<reference evidence="1" key="1">
    <citation type="submission" date="2022-11" db="EMBL/GenBank/DDBJ databases">
        <authorList>
            <person name="Petersen C."/>
        </authorList>
    </citation>
    <scope>NUCLEOTIDE SEQUENCE</scope>
    <source>
        <strain evidence="1">IBT 19713</strain>
    </source>
</reference>
<organism evidence="1 2">
    <name type="scientific">Penicillium chermesinum</name>
    <dbReference type="NCBI Taxonomy" id="63820"/>
    <lineage>
        <taxon>Eukaryota</taxon>
        <taxon>Fungi</taxon>
        <taxon>Dikarya</taxon>
        <taxon>Ascomycota</taxon>
        <taxon>Pezizomycotina</taxon>
        <taxon>Eurotiomycetes</taxon>
        <taxon>Eurotiomycetidae</taxon>
        <taxon>Eurotiales</taxon>
        <taxon>Aspergillaceae</taxon>
        <taxon>Penicillium</taxon>
    </lineage>
</organism>
<dbReference type="GeneID" id="83205489"/>
<dbReference type="Proteomes" id="UP001150941">
    <property type="component" value="Unassembled WGS sequence"/>
</dbReference>
<comment type="caution">
    <text evidence="1">The sequence shown here is derived from an EMBL/GenBank/DDBJ whole genome shotgun (WGS) entry which is preliminary data.</text>
</comment>
<dbReference type="AlphaFoldDB" id="A0A9W9NGY2"/>
<keyword evidence="2" id="KW-1185">Reference proteome</keyword>
<evidence type="ECO:0000313" key="1">
    <source>
        <dbReference type="EMBL" id="KAJ5219686.1"/>
    </source>
</evidence>
<dbReference type="EMBL" id="JAPQKS010000007">
    <property type="protein sequence ID" value="KAJ5219686.1"/>
    <property type="molecule type" value="Genomic_DNA"/>
</dbReference>